<name>A0ACC4D792_PURLI</name>
<evidence type="ECO:0000313" key="2">
    <source>
        <dbReference type="Proteomes" id="UP001638806"/>
    </source>
</evidence>
<comment type="caution">
    <text evidence="1">The sequence shown here is derived from an EMBL/GenBank/DDBJ whole genome shotgun (WGS) entry which is preliminary data.</text>
</comment>
<protein>
    <submittedName>
        <fullName evidence="1">Uncharacterized protein</fullName>
    </submittedName>
</protein>
<keyword evidence="2" id="KW-1185">Reference proteome</keyword>
<dbReference type="EMBL" id="JBGNUJ010000013">
    <property type="protein sequence ID" value="KAL3951958.1"/>
    <property type="molecule type" value="Genomic_DNA"/>
</dbReference>
<accession>A0ACC4D792</accession>
<reference evidence="1" key="1">
    <citation type="submission" date="2024-12" db="EMBL/GenBank/DDBJ databases">
        <title>Comparative genomics and development of molecular markers within Purpureocillium lilacinum and among Purpureocillium species.</title>
        <authorList>
            <person name="Yeh Z.-Y."/>
            <person name="Ni N.-T."/>
            <person name="Lo P.-H."/>
            <person name="Mushyakhwo K."/>
            <person name="Lin C.-F."/>
            <person name="Nai Y.-S."/>
        </authorList>
    </citation>
    <scope>NUCLEOTIDE SEQUENCE</scope>
    <source>
        <strain evidence="1">NCHU-NPUST-175</strain>
    </source>
</reference>
<evidence type="ECO:0000313" key="1">
    <source>
        <dbReference type="EMBL" id="KAL3951958.1"/>
    </source>
</evidence>
<sequence>MRISLSLALGLLGAAQAGQVAVRQNPSGTGGGAGTTPTPTPTTPSSSPSPTTPSSTPPTTAGDTTVTVTRTVTGSGGGDVTQATTLTTTVTTTVLITSTVFSTTTVTSSNADTATKTVYETSTQWRGAPGLQKHHQKHQLLKRATITDTVTVTEGGSGGSTVVNSVTKTIRSTKSDVTTSTSIVTETEQANFKTTITVTSTLVVTSTSMSSGSVETETSTATGGASNGGDSSGLSTGAKAGIGVGAGIAGLAIIGAIIFFCLRRRRSPKPDHDDFMGASEVPVGPSHGGSSRTPMSESTAVGSGVGAAGYLAPGRNSVKHNTSPEGYRGTAMGDGRAGYAKPQPYGAAYAQTSPNATMTSRNSQHLGDALPRHPTPGDSVSPVSPNTAELGSDTNAAAARWNNPAASEIDSHQVTHPQSGPVYEMPGQPYR</sequence>
<organism evidence="1 2">
    <name type="scientific">Purpureocillium lilacinum</name>
    <name type="common">Paecilomyces lilacinus</name>
    <dbReference type="NCBI Taxonomy" id="33203"/>
    <lineage>
        <taxon>Eukaryota</taxon>
        <taxon>Fungi</taxon>
        <taxon>Dikarya</taxon>
        <taxon>Ascomycota</taxon>
        <taxon>Pezizomycotina</taxon>
        <taxon>Sordariomycetes</taxon>
        <taxon>Hypocreomycetidae</taxon>
        <taxon>Hypocreales</taxon>
        <taxon>Ophiocordycipitaceae</taxon>
        <taxon>Purpureocillium</taxon>
    </lineage>
</organism>
<gene>
    <name evidence="1" type="ORF">ACCO45_013675</name>
</gene>
<dbReference type="Proteomes" id="UP001638806">
    <property type="component" value="Unassembled WGS sequence"/>
</dbReference>
<proteinExistence type="predicted"/>